<organism evidence="2">
    <name type="scientific">uncultured bacterium</name>
    <name type="common">gcode 4</name>
    <dbReference type="NCBI Taxonomy" id="1234023"/>
    <lineage>
        <taxon>Bacteria</taxon>
        <taxon>environmental samples</taxon>
    </lineage>
</organism>
<dbReference type="InterPro" id="IPR007165">
    <property type="entry name" value="Phage_holin_4_2"/>
</dbReference>
<accession>K2GV73</accession>
<keyword evidence="1" id="KW-0472">Membrane</keyword>
<dbReference type="AlphaFoldDB" id="K2GV73"/>
<keyword evidence="1" id="KW-1133">Transmembrane helix</keyword>
<name>K2GV73_9BACT</name>
<dbReference type="EMBL" id="AMFJ01000524">
    <property type="protein sequence ID" value="EKE27190.1"/>
    <property type="molecule type" value="Genomic_DNA"/>
</dbReference>
<evidence type="ECO:0008006" key="3">
    <source>
        <dbReference type="Google" id="ProtNLM"/>
    </source>
</evidence>
<evidence type="ECO:0000256" key="1">
    <source>
        <dbReference type="SAM" id="Phobius"/>
    </source>
</evidence>
<keyword evidence="1" id="KW-0812">Transmembrane</keyword>
<feature type="transmembrane region" description="Helical" evidence="1">
    <location>
        <begin position="30"/>
        <end position="47"/>
    </location>
</feature>
<evidence type="ECO:0000313" key="2">
    <source>
        <dbReference type="EMBL" id="EKE27190.1"/>
    </source>
</evidence>
<feature type="transmembrane region" description="Helical" evidence="1">
    <location>
        <begin position="54"/>
        <end position="78"/>
    </location>
</feature>
<dbReference type="Pfam" id="PF04020">
    <property type="entry name" value="Phage_holin_4_2"/>
    <property type="match status" value="1"/>
</dbReference>
<feature type="transmembrane region" description="Helical" evidence="1">
    <location>
        <begin position="7"/>
        <end position="24"/>
    </location>
</feature>
<proteinExistence type="predicted"/>
<protein>
    <recommendedName>
        <fullName evidence="3">Phage holin family protein</fullName>
    </recommendedName>
</protein>
<feature type="transmembrane region" description="Helical" evidence="1">
    <location>
        <begin position="90"/>
        <end position="114"/>
    </location>
</feature>
<gene>
    <name evidence="2" type="ORF">ACD_4C00008G0002</name>
</gene>
<comment type="caution">
    <text evidence="2">The sequence shown here is derived from an EMBL/GenBank/DDBJ whole genome shotgun (WGS) entry which is preliminary data.</text>
</comment>
<reference evidence="2" key="1">
    <citation type="journal article" date="2012" name="Science">
        <title>Fermentation, hydrogen, and sulfur metabolism in multiple uncultivated bacterial phyla.</title>
        <authorList>
            <person name="Wrighton K.C."/>
            <person name="Thomas B.C."/>
            <person name="Sharon I."/>
            <person name="Miller C.S."/>
            <person name="Castelle C.J."/>
            <person name="VerBerkmoes N.C."/>
            <person name="Wilkins M.J."/>
            <person name="Hettich R.L."/>
            <person name="Lipton M.S."/>
            <person name="Williams K.H."/>
            <person name="Long P.E."/>
            <person name="Banfield J.F."/>
        </authorList>
    </citation>
    <scope>NUCLEOTIDE SEQUENCE [LARGE SCALE GENOMIC DNA]</scope>
</reference>
<sequence>MKIFVSVLFNAMILFALTYFLPWITYSWWWKLFLIGWLILWILNFTVRPILKLFWLPFIFLTFWLFVLVINWIILWLLEMIIKSLNFEDISFFINWGFNFVIAVAIFTIFNTIYNTFIK</sequence>